<dbReference type="Proteomes" id="UP000053424">
    <property type="component" value="Unassembled WGS sequence"/>
</dbReference>
<gene>
    <name evidence="2" type="ORF">M413DRAFT_25090</name>
</gene>
<feature type="region of interest" description="Disordered" evidence="1">
    <location>
        <begin position="1"/>
        <end position="37"/>
    </location>
</feature>
<keyword evidence="3" id="KW-1185">Reference proteome</keyword>
<evidence type="ECO:0000313" key="2">
    <source>
        <dbReference type="EMBL" id="KIM44635.1"/>
    </source>
</evidence>
<accession>A0A0C3C707</accession>
<reference evidence="2 3" key="1">
    <citation type="submission" date="2014-04" db="EMBL/GenBank/DDBJ databases">
        <authorList>
            <consortium name="DOE Joint Genome Institute"/>
            <person name="Kuo A."/>
            <person name="Gay G."/>
            <person name="Dore J."/>
            <person name="Kohler A."/>
            <person name="Nagy L.G."/>
            <person name="Floudas D."/>
            <person name="Copeland A."/>
            <person name="Barry K.W."/>
            <person name="Cichocki N."/>
            <person name="Veneault-Fourrey C."/>
            <person name="LaButti K."/>
            <person name="Lindquist E.A."/>
            <person name="Lipzen A."/>
            <person name="Lundell T."/>
            <person name="Morin E."/>
            <person name="Murat C."/>
            <person name="Sun H."/>
            <person name="Tunlid A."/>
            <person name="Henrissat B."/>
            <person name="Grigoriev I.V."/>
            <person name="Hibbett D.S."/>
            <person name="Martin F."/>
            <person name="Nordberg H.P."/>
            <person name="Cantor M.N."/>
            <person name="Hua S.X."/>
        </authorList>
    </citation>
    <scope>NUCLEOTIDE SEQUENCE [LARGE SCALE GENOMIC DNA]</scope>
    <source>
        <strain evidence="3">h7</strain>
    </source>
</reference>
<feature type="region of interest" description="Disordered" evidence="1">
    <location>
        <begin position="456"/>
        <end position="480"/>
    </location>
</feature>
<dbReference type="HOGENOM" id="CLU_014635_0_0_1"/>
<evidence type="ECO:0000313" key="3">
    <source>
        <dbReference type="Proteomes" id="UP000053424"/>
    </source>
</evidence>
<feature type="compositionally biased region" description="Low complexity" evidence="1">
    <location>
        <begin position="549"/>
        <end position="567"/>
    </location>
</feature>
<feature type="region of interest" description="Disordered" evidence="1">
    <location>
        <begin position="54"/>
        <end position="132"/>
    </location>
</feature>
<feature type="region of interest" description="Disordered" evidence="1">
    <location>
        <begin position="648"/>
        <end position="731"/>
    </location>
</feature>
<feature type="compositionally biased region" description="Acidic residues" evidence="1">
    <location>
        <begin position="295"/>
        <end position="308"/>
    </location>
</feature>
<dbReference type="OrthoDB" id="2591449at2759"/>
<feature type="compositionally biased region" description="Polar residues" evidence="1">
    <location>
        <begin position="27"/>
        <end position="37"/>
    </location>
</feature>
<name>A0A0C3C707_HEBCY</name>
<dbReference type="AlphaFoldDB" id="A0A0C3C707"/>
<reference evidence="3" key="2">
    <citation type="submission" date="2015-01" db="EMBL/GenBank/DDBJ databases">
        <title>Evolutionary Origins and Diversification of the Mycorrhizal Mutualists.</title>
        <authorList>
            <consortium name="DOE Joint Genome Institute"/>
            <consortium name="Mycorrhizal Genomics Consortium"/>
            <person name="Kohler A."/>
            <person name="Kuo A."/>
            <person name="Nagy L.G."/>
            <person name="Floudas D."/>
            <person name="Copeland A."/>
            <person name="Barry K.W."/>
            <person name="Cichocki N."/>
            <person name="Veneault-Fourrey C."/>
            <person name="LaButti K."/>
            <person name="Lindquist E.A."/>
            <person name="Lipzen A."/>
            <person name="Lundell T."/>
            <person name="Morin E."/>
            <person name="Murat C."/>
            <person name="Riley R."/>
            <person name="Ohm R."/>
            <person name="Sun H."/>
            <person name="Tunlid A."/>
            <person name="Henrissat B."/>
            <person name="Grigoriev I.V."/>
            <person name="Hibbett D.S."/>
            <person name="Martin F."/>
        </authorList>
    </citation>
    <scope>NUCLEOTIDE SEQUENCE [LARGE SCALE GENOMIC DNA]</scope>
    <source>
        <strain evidence="3">h7</strain>
    </source>
</reference>
<feature type="region of interest" description="Disordered" evidence="1">
    <location>
        <begin position="144"/>
        <end position="163"/>
    </location>
</feature>
<feature type="compositionally biased region" description="Polar residues" evidence="1">
    <location>
        <begin position="691"/>
        <end position="703"/>
    </location>
</feature>
<evidence type="ECO:0000256" key="1">
    <source>
        <dbReference type="SAM" id="MobiDB-lite"/>
    </source>
</evidence>
<feature type="compositionally biased region" description="Low complexity" evidence="1">
    <location>
        <begin position="110"/>
        <end position="127"/>
    </location>
</feature>
<feature type="region of interest" description="Disordered" evidence="1">
    <location>
        <begin position="537"/>
        <end position="572"/>
    </location>
</feature>
<feature type="compositionally biased region" description="Polar residues" evidence="1">
    <location>
        <begin position="537"/>
        <end position="548"/>
    </location>
</feature>
<protein>
    <submittedName>
        <fullName evidence="2">Uncharacterized protein</fullName>
    </submittedName>
</protein>
<feature type="region of interest" description="Disordered" evidence="1">
    <location>
        <begin position="295"/>
        <end position="317"/>
    </location>
</feature>
<organism evidence="2 3">
    <name type="scientific">Hebeloma cylindrosporum</name>
    <dbReference type="NCBI Taxonomy" id="76867"/>
    <lineage>
        <taxon>Eukaryota</taxon>
        <taxon>Fungi</taxon>
        <taxon>Dikarya</taxon>
        <taxon>Basidiomycota</taxon>
        <taxon>Agaricomycotina</taxon>
        <taxon>Agaricomycetes</taxon>
        <taxon>Agaricomycetidae</taxon>
        <taxon>Agaricales</taxon>
        <taxon>Agaricineae</taxon>
        <taxon>Hymenogastraceae</taxon>
        <taxon>Hebeloma</taxon>
    </lineage>
</organism>
<dbReference type="EMBL" id="KN831773">
    <property type="protein sequence ID" value="KIM44635.1"/>
    <property type="molecule type" value="Genomic_DNA"/>
</dbReference>
<feature type="region of interest" description="Disordered" evidence="1">
    <location>
        <begin position="610"/>
        <end position="632"/>
    </location>
</feature>
<dbReference type="STRING" id="686832.A0A0C3C707"/>
<sequence length="731" mass="76804">MATPQRRLSARRGSTAAPDPFGVHATVNLNPNRSSSSTLTIVRVPAIPTTLNLNEPPASPVLGQRRFNRRNPGGTQANERVSFAFSSFGGGGPRPSSPSNSRDRPPSPSSPRLRPSSPHSHISSFGGKPRLTPDQLVDLARQSTKPNELASPPVAAHDAQPVPATFTPLPDDIYLPFIERPAEIAALISSPPDVKLFSLLAQTFSSKLPGQPSDPSSAIATFSDKPLELPRDPTQWTYPQLIYHLTRIDRDIAPDFIWAIASRKCILSHSELIWERIKGALGIPPELDIEYDFLDDDQESPDTSDISDDEGRGARGHWSDWDAVMDSPIYARNLKRLSAESPAASIYLTRREEQDAQFRSQIDDKLQGLQEGFVQSSTTPHTAEGGEDTIVPTPHGVRSPSEHGIVVGDFSPPLDTGVNEGDYLSIEPLLAPTNNPPPPLPASLGAADGLGDIAEGAEEEETEQESTTIEAPTPTVPVPGRTEDANLVSPSQIQGLRISTSPIPPSSSFGTPPVLSPISPLPPYPPVAASTSSVTTVGNSATLPQNIPSSGSYSSSRSHSRASSFSSIGPFQRSESTGNLAASWGAAAAVAAAAGSGSFGPGSFGGGGGSQYAGSVIGSDAGDSSGYMSDGDRLPGHPLFVSNFAKLAGGPTMKANNPTTRKSHHLPHTRYVSTSTSLANRPGKVRAYSHGASTMGSRSSAVNRKSWGATPGVEGQEKGKSVVAAGGKAKE</sequence>
<proteinExistence type="predicted"/>